<dbReference type="CDD" id="cd00030">
    <property type="entry name" value="C2"/>
    <property type="match status" value="1"/>
</dbReference>
<dbReference type="HOGENOM" id="CLU_022666_0_1_1"/>
<evidence type="ECO:0000313" key="2">
    <source>
        <dbReference type="EMBL" id="ELU41242.1"/>
    </source>
</evidence>
<dbReference type="OrthoDB" id="73919at2759"/>
<comment type="caution">
    <text evidence="2">The sequence shown here is derived from an EMBL/GenBank/DDBJ whole genome shotgun (WGS) entry which is preliminary data.</text>
</comment>
<dbReference type="STRING" id="983506.L8WWP5"/>
<dbReference type="SUPFAM" id="SSF49562">
    <property type="entry name" value="C2 domain (Calcium/lipid-binding domain, CaLB)"/>
    <property type="match status" value="1"/>
</dbReference>
<protein>
    <submittedName>
        <fullName evidence="2">C2 domain-containing protein</fullName>
    </submittedName>
</protein>
<gene>
    <name evidence="2" type="ORF">AG1IA_04725</name>
</gene>
<keyword evidence="3" id="KW-1185">Reference proteome</keyword>
<evidence type="ECO:0000256" key="1">
    <source>
        <dbReference type="SAM" id="MobiDB-lite"/>
    </source>
</evidence>
<feature type="compositionally biased region" description="Polar residues" evidence="1">
    <location>
        <begin position="123"/>
        <end position="141"/>
    </location>
</feature>
<proteinExistence type="predicted"/>
<dbReference type="InterPro" id="IPR035892">
    <property type="entry name" value="C2_domain_sf"/>
</dbReference>
<evidence type="ECO:0000313" key="3">
    <source>
        <dbReference type="Proteomes" id="UP000011668"/>
    </source>
</evidence>
<dbReference type="Proteomes" id="UP000011668">
    <property type="component" value="Unassembled WGS sequence"/>
</dbReference>
<accession>L8WWP5</accession>
<feature type="region of interest" description="Disordered" evidence="1">
    <location>
        <begin position="102"/>
        <end position="141"/>
    </location>
</feature>
<name>L8WWP5_THACA</name>
<sequence length="614" mass="68093">MLFLVQVKGNNDTLYTGVTAVLYIKGILGSNLSEAVTHSRYASCLGASPQGSRSTIYQAPKLPPSSLHISQFPIMSRFVTRIKDRIQDKRMESRQHDFVGEVAPSRLSATRDRRSLDQGSRWGRSSVSPTGSFDSNQSLGRSNSLSTIGVATAGSDALDLEIRFISAQGLPRMDVVGVGCDPYFRAEIDDVLFPSLAILKVKVYDKDENQYMDDYVGRFKITDVYVGGLRDVPIVSLLRRDHGTFQIEVGQPLYFYPFNILNPGPQIISKPAEYPNLPAYIFDGPCRYSIHLSPTVGAFTAKTTSARRYSTWKIYLKGIQLFFGNQRQHWNREYRAAQAVFSGPLSLTVRGPIIAGHRLLYARTTANRTGILHNAEDFWSLFRAKVDERRGQGLARLMGVNPDAAGQSTCPVCGQPASDIHSMECTGNHLPDDIPKEPGARTNASTGGRVPSDAEFGGVANLASTIIPHEHVQRIKPAVYTYIIDEDTFRFSETGAAFFVDFASKHALHSSCAETVRYAGDFDDTIPDHEMAWELWIDNGSGTYAPPPDMLDNLRQLLEYNWPGLTDEAQKKSIQECRDYALEKRGILREELEPSVLEGESGSSLLKMATIRKA</sequence>
<dbReference type="AlphaFoldDB" id="L8WWP5"/>
<organism evidence="2 3">
    <name type="scientific">Thanatephorus cucumeris (strain AG1-IA)</name>
    <name type="common">Rice sheath blight fungus</name>
    <name type="synonym">Rhizoctonia solani</name>
    <dbReference type="NCBI Taxonomy" id="983506"/>
    <lineage>
        <taxon>Eukaryota</taxon>
        <taxon>Fungi</taxon>
        <taxon>Dikarya</taxon>
        <taxon>Basidiomycota</taxon>
        <taxon>Agaricomycotina</taxon>
        <taxon>Agaricomycetes</taxon>
        <taxon>Cantharellales</taxon>
        <taxon>Ceratobasidiaceae</taxon>
        <taxon>Rhizoctonia</taxon>
        <taxon>Rhizoctonia solani AG-1</taxon>
    </lineage>
</organism>
<dbReference type="EMBL" id="AFRT01001098">
    <property type="protein sequence ID" value="ELU41242.1"/>
    <property type="molecule type" value="Genomic_DNA"/>
</dbReference>
<reference evidence="2 3" key="1">
    <citation type="journal article" date="2013" name="Nat. Commun.">
        <title>The evolution and pathogenic mechanisms of the rice sheath blight pathogen.</title>
        <authorList>
            <person name="Zheng A."/>
            <person name="Lin R."/>
            <person name="Xu L."/>
            <person name="Qin P."/>
            <person name="Tang C."/>
            <person name="Ai P."/>
            <person name="Zhang D."/>
            <person name="Liu Y."/>
            <person name="Sun Z."/>
            <person name="Feng H."/>
            <person name="Wang Y."/>
            <person name="Chen Y."/>
            <person name="Liang X."/>
            <person name="Fu R."/>
            <person name="Li Q."/>
            <person name="Zhang J."/>
            <person name="Yu X."/>
            <person name="Xie Z."/>
            <person name="Ding L."/>
            <person name="Guan P."/>
            <person name="Tang J."/>
            <person name="Liang Y."/>
            <person name="Wang S."/>
            <person name="Deng Q."/>
            <person name="Li S."/>
            <person name="Zhu J."/>
            <person name="Wang L."/>
            <person name="Liu H."/>
            <person name="Li P."/>
        </authorList>
    </citation>
    <scope>NUCLEOTIDE SEQUENCE [LARGE SCALE GENOMIC DNA]</scope>
    <source>
        <strain evidence="3">AG-1 IA</strain>
    </source>
</reference>